<keyword evidence="4" id="KW-1185">Reference proteome</keyword>
<feature type="compositionally biased region" description="Low complexity" evidence="1">
    <location>
        <begin position="130"/>
        <end position="140"/>
    </location>
</feature>
<feature type="signal peptide" evidence="2">
    <location>
        <begin position="1"/>
        <end position="27"/>
    </location>
</feature>
<feature type="region of interest" description="Disordered" evidence="1">
    <location>
        <begin position="36"/>
        <end position="173"/>
    </location>
</feature>
<dbReference type="OrthoDB" id="5126531at2"/>
<feature type="compositionally biased region" description="Polar residues" evidence="1">
    <location>
        <begin position="113"/>
        <end position="126"/>
    </location>
</feature>
<dbReference type="EMBL" id="SOGT01000001">
    <property type="protein sequence ID" value="TFD29257.1"/>
    <property type="molecule type" value="Genomic_DNA"/>
</dbReference>
<accession>A0A4V3IPJ8</accession>
<gene>
    <name evidence="3" type="ORF">E3T27_00590</name>
</gene>
<feature type="compositionally biased region" description="Basic and acidic residues" evidence="1">
    <location>
        <begin position="156"/>
        <end position="173"/>
    </location>
</feature>
<proteinExistence type="predicted"/>
<dbReference type="RefSeq" id="WP_134571255.1">
    <property type="nucleotide sequence ID" value="NZ_SOGT01000001.1"/>
</dbReference>
<evidence type="ECO:0000256" key="1">
    <source>
        <dbReference type="SAM" id="MobiDB-lite"/>
    </source>
</evidence>
<feature type="compositionally biased region" description="Low complexity" evidence="1">
    <location>
        <begin position="36"/>
        <end position="53"/>
    </location>
</feature>
<keyword evidence="2" id="KW-0732">Signal</keyword>
<evidence type="ECO:0000313" key="3">
    <source>
        <dbReference type="EMBL" id="TFD29257.1"/>
    </source>
</evidence>
<feature type="chain" id="PRO_5039384842" evidence="2">
    <location>
        <begin position="28"/>
        <end position="173"/>
    </location>
</feature>
<sequence length="173" mass="17102">MFQMTKKHTITLATLGLAGLMSVGVIAAQANTAPNVAAPTSVSSSSPVATGTPDAPDDSDGRVGSGNGIDDQFDDVISSDVNDAPDDSDGRIGSGHGADDVTDAPDDSDGRVDSNSGSGNAVTGNAVTVDDSSNSGSGSDSGHDDYSDNSNSESDDSGHEDSGDDSGHGSDHE</sequence>
<reference evidence="3 4" key="1">
    <citation type="submission" date="2019-03" db="EMBL/GenBank/DDBJ databases">
        <title>Genomics of glacier-inhabiting Cryobacterium strains.</title>
        <authorList>
            <person name="Liu Q."/>
            <person name="Xin Y.-H."/>
        </authorList>
    </citation>
    <scope>NUCLEOTIDE SEQUENCE [LARGE SCALE GENOMIC DNA]</scope>
    <source>
        <strain evidence="3 4">TMT1-1</strain>
    </source>
</reference>
<comment type="caution">
    <text evidence="3">The sequence shown here is derived from an EMBL/GenBank/DDBJ whole genome shotgun (WGS) entry which is preliminary data.</text>
</comment>
<name>A0A4V3IPJ8_9MICO</name>
<organism evidence="3 4">
    <name type="scientific">Cryobacterium lyxosi</name>
    <dbReference type="NCBI Taxonomy" id="1259228"/>
    <lineage>
        <taxon>Bacteria</taxon>
        <taxon>Bacillati</taxon>
        <taxon>Actinomycetota</taxon>
        <taxon>Actinomycetes</taxon>
        <taxon>Micrococcales</taxon>
        <taxon>Microbacteriaceae</taxon>
        <taxon>Cryobacterium</taxon>
    </lineage>
</organism>
<dbReference type="Proteomes" id="UP000298424">
    <property type="component" value="Unassembled WGS sequence"/>
</dbReference>
<evidence type="ECO:0000256" key="2">
    <source>
        <dbReference type="SAM" id="SignalP"/>
    </source>
</evidence>
<evidence type="ECO:0000313" key="4">
    <source>
        <dbReference type="Proteomes" id="UP000298424"/>
    </source>
</evidence>
<protein>
    <submittedName>
        <fullName evidence="3">Uncharacterized protein</fullName>
    </submittedName>
</protein>
<dbReference type="AlphaFoldDB" id="A0A4V3IPJ8"/>